<evidence type="ECO:0008006" key="5">
    <source>
        <dbReference type="Google" id="ProtNLM"/>
    </source>
</evidence>
<evidence type="ECO:0000256" key="1">
    <source>
        <dbReference type="SAM" id="MobiDB-lite"/>
    </source>
</evidence>
<evidence type="ECO:0000313" key="3">
    <source>
        <dbReference type="EMBL" id="VVT47101.1"/>
    </source>
</evidence>
<feature type="transmembrane region" description="Helical" evidence="2">
    <location>
        <begin position="48"/>
        <end position="69"/>
    </location>
</feature>
<sequence length="396" mass="41971">MFSIVPKSFLFFLPLSLGADIVICAGILNKASGFYGLLSLLTGHPLSVVSWILHIMSLVSLPIYLYAFIALKNRNALYILLFAYLYLIDTGIDIGFTIVFCIKWFAEARHASKDAIDSVVSAVGAAANEASASSSNSSSIPTQIASLTEAAATTATTTIAQNAGFSIATAPPQPPPLFKRMTEALAEAAALAEPAVAASASSTDNTANQSTSVARESVVTIILTVVILLMRIYATFIIIAYARKLVRQENLRKYNGTPKKSARARLQCILLTPFESFWTGFSSRSSTYSPLNGDGSALALAKTSSGSRRHNAGSSSIASDAGLLASPYQISDDEDEDDSDNAADNHDFVIKSSLNLDHPDEPALNTSAAGSSSPNTDIDLERLGADDPFSPKTPRS</sequence>
<keyword evidence="4" id="KW-1185">Reference proteome</keyword>
<dbReference type="GO" id="GO:0070917">
    <property type="term" value="F:inositol phosphoceramide synthase regulator activity"/>
    <property type="evidence" value="ECO:0007669"/>
    <property type="project" value="InterPro"/>
</dbReference>
<dbReference type="Proteomes" id="UP000398389">
    <property type="component" value="Unassembled WGS sequence"/>
</dbReference>
<gene>
    <name evidence="3" type="ORF">SAPINGB_P001543</name>
</gene>
<accession>A0A5E8BCE0</accession>
<feature type="transmembrane region" description="Helical" evidence="2">
    <location>
        <begin position="76"/>
        <end position="105"/>
    </location>
</feature>
<dbReference type="GeneID" id="43580364"/>
<dbReference type="GO" id="GO:0070916">
    <property type="term" value="C:inositol phosphoceramide synthase complex"/>
    <property type="evidence" value="ECO:0007669"/>
    <property type="project" value="TreeGrafter"/>
</dbReference>
<feature type="compositionally biased region" description="Acidic residues" evidence="1">
    <location>
        <begin position="331"/>
        <end position="341"/>
    </location>
</feature>
<protein>
    <recommendedName>
        <fullName evidence="5">DUF1753 domain-containing protein</fullName>
    </recommendedName>
</protein>
<evidence type="ECO:0000256" key="2">
    <source>
        <dbReference type="SAM" id="Phobius"/>
    </source>
</evidence>
<dbReference type="Pfam" id="PF08552">
    <property type="entry name" value="Kei1"/>
    <property type="match status" value="1"/>
</dbReference>
<proteinExistence type="predicted"/>
<feature type="region of interest" description="Disordered" evidence="1">
    <location>
        <begin position="330"/>
        <end position="396"/>
    </location>
</feature>
<dbReference type="AlphaFoldDB" id="A0A5E8BCE0"/>
<feature type="compositionally biased region" description="Polar residues" evidence="1">
    <location>
        <begin position="364"/>
        <end position="376"/>
    </location>
</feature>
<dbReference type="InterPro" id="IPR013862">
    <property type="entry name" value="Kei1"/>
</dbReference>
<dbReference type="RefSeq" id="XP_031852155.1">
    <property type="nucleotide sequence ID" value="XM_031996264.1"/>
</dbReference>
<dbReference type="PANTHER" id="PTHR28077:SF1">
    <property type="entry name" value="INOSITOL PHOSPHORYLCERAMIDE SYNTHASE REGULATORY SUBUNIT KEI1"/>
    <property type="match status" value="1"/>
</dbReference>
<keyword evidence="2" id="KW-1133">Transmembrane helix</keyword>
<dbReference type="EMBL" id="CABVLU010000001">
    <property type="protein sequence ID" value="VVT47101.1"/>
    <property type="molecule type" value="Genomic_DNA"/>
</dbReference>
<keyword evidence="2" id="KW-0472">Membrane</keyword>
<feature type="transmembrane region" description="Helical" evidence="2">
    <location>
        <begin position="218"/>
        <end position="242"/>
    </location>
</feature>
<keyword evidence="2" id="KW-0812">Transmembrane</keyword>
<dbReference type="GO" id="GO:0000139">
    <property type="term" value="C:Golgi membrane"/>
    <property type="evidence" value="ECO:0007669"/>
    <property type="project" value="TreeGrafter"/>
</dbReference>
<dbReference type="OrthoDB" id="3338076at2759"/>
<dbReference type="GO" id="GO:0006673">
    <property type="term" value="P:inositol phosphoceramide metabolic process"/>
    <property type="evidence" value="ECO:0007669"/>
    <property type="project" value="InterPro"/>
</dbReference>
<reference evidence="3 4" key="1">
    <citation type="submission" date="2019-09" db="EMBL/GenBank/DDBJ databases">
        <authorList>
            <person name="Brejova B."/>
        </authorList>
    </citation>
    <scope>NUCLEOTIDE SEQUENCE [LARGE SCALE GENOMIC DNA]</scope>
</reference>
<name>A0A5E8BCE0_9ASCO</name>
<evidence type="ECO:0000313" key="4">
    <source>
        <dbReference type="Proteomes" id="UP000398389"/>
    </source>
</evidence>
<organism evidence="3 4">
    <name type="scientific">Magnusiomyces paraingens</name>
    <dbReference type="NCBI Taxonomy" id="2606893"/>
    <lineage>
        <taxon>Eukaryota</taxon>
        <taxon>Fungi</taxon>
        <taxon>Dikarya</taxon>
        <taxon>Ascomycota</taxon>
        <taxon>Saccharomycotina</taxon>
        <taxon>Dipodascomycetes</taxon>
        <taxon>Dipodascales</taxon>
        <taxon>Dipodascaceae</taxon>
        <taxon>Magnusiomyces</taxon>
    </lineage>
</organism>
<dbReference type="PANTHER" id="PTHR28077">
    <property type="entry name" value="INOSITOL PHOSPHORYLCERAMIDE SYNTHASE REGULATORY SUBUNIT KEI1"/>
    <property type="match status" value="1"/>
</dbReference>